<organism evidence="1 2">
    <name type="scientific">Abrus precatorius</name>
    <name type="common">Indian licorice</name>
    <name type="synonym">Glycine abrus</name>
    <dbReference type="NCBI Taxonomy" id="3816"/>
    <lineage>
        <taxon>Eukaryota</taxon>
        <taxon>Viridiplantae</taxon>
        <taxon>Streptophyta</taxon>
        <taxon>Embryophyta</taxon>
        <taxon>Tracheophyta</taxon>
        <taxon>Spermatophyta</taxon>
        <taxon>Magnoliopsida</taxon>
        <taxon>eudicotyledons</taxon>
        <taxon>Gunneridae</taxon>
        <taxon>Pentapetalae</taxon>
        <taxon>rosids</taxon>
        <taxon>fabids</taxon>
        <taxon>Fabales</taxon>
        <taxon>Fabaceae</taxon>
        <taxon>Papilionoideae</taxon>
        <taxon>50 kb inversion clade</taxon>
        <taxon>NPAAA clade</taxon>
        <taxon>indigoferoid/millettioid clade</taxon>
        <taxon>Abreae</taxon>
        <taxon>Abrus</taxon>
    </lineage>
</organism>
<dbReference type="PANTHER" id="PTHR31973">
    <property type="entry name" value="POLYPROTEIN, PUTATIVE-RELATED"/>
    <property type="match status" value="1"/>
</dbReference>
<proteinExistence type="predicted"/>
<evidence type="ECO:0000313" key="1">
    <source>
        <dbReference type="Proteomes" id="UP000694853"/>
    </source>
</evidence>
<keyword evidence="1" id="KW-1185">Reference proteome</keyword>
<gene>
    <name evidence="2" type="primary">LOC113874139</name>
</gene>
<dbReference type="Proteomes" id="UP000694853">
    <property type="component" value="Unplaced"/>
</dbReference>
<dbReference type="PANTHER" id="PTHR31973:SF195">
    <property type="entry name" value="MUDR FAMILY TRANSPOSASE"/>
    <property type="match status" value="1"/>
</dbReference>
<dbReference type="GeneID" id="113874139"/>
<dbReference type="AlphaFoldDB" id="A0A8B8MJT0"/>
<name>A0A8B8MJT0_ABRPR</name>
<dbReference type="OrthoDB" id="1435097at2759"/>
<reference evidence="1" key="1">
    <citation type="journal article" date="2019" name="Toxins">
        <title>Detection of Abrin-Like and Prepropulchellin-Like Toxin Genes and Transcripts Using Whole Genome Sequencing and Full-Length Transcript Sequencing of Abrus precatorius.</title>
        <authorList>
            <person name="Hovde B.T."/>
            <person name="Daligault H.E."/>
            <person name="Hanschen E.R."/>
            <person name="Kunde Y.A."/>
            <person name="Johnson M.B."/>
            <person name="Starkenburg S.R."/>
            <person name="Johnson S.L."/>
        </authorList>
    </citation>
    <scope>NUCLEOTIDE SEQUENCE [LARGE SCALE GENOMIC DNA]</scope>
</reference>
<dbReference type="KEGG" id="aprc:113874139"/>
<accession>A0A8B8MJT0</accession>
<sequence length="433" mass="50167">MSLIYVIVHFDGVINQCPNEGVTFTSPSAKLVHLNRGVTLQRLKKVIHTKLHRDENERVEMIHFCYPIRLDPRVSNYICVQLNDDEDVKALFNIYDSNQLQSSIELYVTFATNVTQVPQLSPYQTFETINPSFPTYDMNYDLQSYTQLHTGGFIDLNEIPSQAIEVEPIEEHAIMGLLTEVFDPLRFLTKEHVQDVINRFHIVNHCTYKVKMLSTTRLVIECVHNDCDWRCRAILLTKEQHWKIMKLEGCHTYVSPLISQDHNNLRSRMISQTIHEIIEADPSTPITTIIAHIKSTMGYTISYRKKWLGKQHAIENIFENWEESYHKLPNMLQAMQCSRFHLEVEYTTGVQGWLVGREKCVLQEKARNMPICSMVMATYTRCNKIFIERGREVDAMINAGHVYSEVATKTIQDAQSKANTHKLSPLTEQALDF</sequence>
<dbReference type="RefSeq" id="XP_027368163.1">
    <property type="nucleotide sequence ID" value="XM_027512362.1"/>
</dbReference>
<evidence type="ECO:0000313" key="2">
    <source>
        <dbReference type="RefSeq" id="XP_027368163.1"/>
    </source>
</evidence>
<protein>
    <submittedName>
        <fullName evidence="2">Uncharacterized protein LOC113874139</fullName>
    </submittedName>
</protein>
<reference evidence="2" key="2">
    <citation type="submission" date="2025-08" db="UniProtKB">
        <authorList>
            <consortium name="RefSeq"/>
        </authorList>
    </citation>
    <scope>IDENTIFICATION</scope>
    <source>
        <tissue evidence="2">Young leaves</tissue>
    </source>
</reference>